<accession>A0A5C3PS75</accession>
<name>A0A5C3PS75_9APHY</name>
<feature type="region of interest" description="Disordered" evidence="1">
    <location>
        <begin position="112"/>
        <end position="135"/>
    </location>
</feature>
<keyword evidence="2" id="KW-1133">Transmembrane helix</keyword>
<organism evidence="4 5">
    <name type="scientific">Polyporus arcularius HHB13444</name>
    <dbReference type="NCBI Taxonomy" id="1314778"/>
    <lineage>
        <taxon>Eukaryota</taxon>
        <taxon>Fungi</taxon>
        <taxon>Dikarya</taxon>
        <taxon>Basidiomycota</taxon>
        <taxon>Agaricomycotina</taxon>
        <taxon>Agaricomycetes</taxon>
        <taxon>Polyporales</taxon>
        <taxon>Polyporaceae</taxon>
        <taxon>Polyporus</taxon>
    </lineage>
</organism>
<feature type="chain" id="PRO_5023112972" evidence="3">
    <location>
        <begin position="24"/>
        <end position="135"/>
    </location>
</feature>
<dbReference type="InParanoid" id="A0A5C3PS75"/>
<protein>
    <submittedName>
        <fullName evidence="4">Uncharacterized protein</fullName>
    </submittedName>
</protein>
<evidence type="ECO:0000256" key="1">
    <source>
        <dbReference type="SAM" id="MobiDB-lite"/>
    </source>
</evidence>
<keyword evidence="2" id="KW-0812">Transmembrane</keyword>
<evidence type="ECO:0000313" key="4">
    <source>
        <dbReference type="EMBL" id="TFK92635.1"/>
    </source>
</evidence>
<gene>
    <name evidence="4" type="ORF">K466DRAFT_581767</name>
</gene>
<reference evidence="4 5" key="1">
    <citation type="journal article" date="2019" name="Nat. Ecol. Evol.">
        <title>Megaphylogeny resolves global patterns of mushroom evolution.</title>
        <authorList>
            <person name="Varga T."/>
            <person name="Krizsan K."/>
            <person name="Foldi C."/>
            <person name="Dima B."/>
            <person name="Sanchez-Garcia M."/>
            <person name="Sanchez-Ramirez S."/>
            <person name="Szollosi G.J."/>
            <person name="Szarkandi J.G."/>
            <person name="Papp V."/>
            <person name="Albert L."/>
            <person name="Andreopoulos W."/>
            <person name="Angelini C."/>
            <person name="Antonin V."/>
            <person name="Barry K.W."/>
            <person name="Bougher N.L."/>
            <person name="Buchanan P."/>
            <person name="Buyck B."/>
            <person name="Bense V."/>
            <person name="Catcheside P."/>
            <person name="Chovatia M."/>
            <person name="Cooper J."/>
            <person name="Damon W."/>
            <person name="Desjardin D."/>
            <person name="Finy P."/>
            <person name="Geml J."/>
            <person name="Haridas S."/>
            <person name="Hughes K."/>
            <person name="Justo A."/>
            <person name="Karasinski D."/>
            <person name="Kautmanova I."/>
            <person name="Kiss B."/>
            <person name="Kocsube S."/>
            <person name="Kotiranta H."/>
            <person name="LaButti K.M."/>
            <person name="Lechner B.E."/>
            <person name="Liimatainen K."/>
            <person name="Lipzen A."/>
            <person name="Lukacs Z."/>
            <person name="Mihaltcheva S."/>
            <person name="Morgado L.N."/>
            <person name="Niskanen T."/>
            <person name="Noordeloos M.E."/>
            <person name="Ohm R.A."/>
            <person name="Ortiz-Santana B."/>
            <person name="Ovrebo C."/>
            <person name="Racz N."/>
            <person name="Riley R."/>
            <person name="Savchenko A."/>
            <person name="Shiryaev A."/>
            <person name="Soop K."/>
            <person name="Spirin V."/>
            <person name="Szebenyi C."/>
            <person name="Tomsovsky M."/>
            <person name="Tulloss R.E."/>
            <person name="Uehling J."/>
            <person name="Grigoriev I.V."/>
            <person name="Vagvolgyi C."/>
            <person name="Papp T."/>
            <person name="Martin F.M."/>
            <person name="Miettinen O."/>
            <person name="Hibbett D.S."/>
            <person name="Nagy L.G."/>
        </authorList>
    </citation>
    <scope>NUCLEOTIDE SEQUENCE [LARGE SCALE GENOMIC DNA]</scope>
    <source>
        <strain evidence="4 5">HHB13444</strain>
    </source>
</reference>
<dbReference type="AlphaFoldDB" id="A0A5C3PS75"/>
<keyword evidence="5" id="KW-1185">Reference proteome</keyword>
<dbReference type="Proteomes" id="UP000308197">
    <property type="component" value="Unassembled WGS sequence"/>
</dbReference>
<keyword evidence="3" id="KW-0732">Signal</keyword>
<evidence type="ECO:0000256" key="3">
    <source>
        <dbReference type="SAM" id="SignalP"/>
    </source>
</evidence>
<feature type="transmembrane region" description="Helical" evidence="2">
    <location>
        <begin position="38"/>
        <end position="57"/>
    </location>
</feature>
<keyword evidence="2" id="KW-0472">Membrane</keyword>
<dbReference type="EMBL" id="ML210995">
    <property type="protein sequence ID" value="TFK92635.1"/>
    <property type="molecule type" value="Genomic_DNA"/>
</dbReference>
<sequence>MDSCTHTGISVLSTLNLLHLVLSVTASAGDADPGQSLVSAFTAPLTAILISRFLLTLQEANTMVVRLHPDDPLYSSRDLYNSTPSFISSLGGFVNPDLWARSDEDDNIELQVRSPAEIPDSEGEPPQADALTSSA</sequence>
<feature type="signal peptide" evidence="3">
    <location>
        <begin position="1"/>
        <end position="23"/>
    </location>
</feature>
<evidence type="ECO:0000256" key="2">
    <source>
        <dbReference type="SAM" id="Phobius"/>
    </source>
</evidence>
<evidence type="ECO:0000313" key="5">
    <source>
        <dbReference type="Proteomes" id="UP000308197"/>
    </source>
</evidence>
<proteinExistence type="predicted"/>